<evidence type="ECO:0000256" key="5">
    <source>
        <dbReference type="ARBA" id="ARBA00023053"/>
    </source>
</evidence>
<evidence type="ECO:0000256" key="6">
    <source>
        <dbReference type="ARBA" id="ARBA00023065"/>
    </source>
</evidence>
<evidence type="ECO:0000256" key="10">
    <source>
        <dbReference type="SAM" id="Phobius"/>
    </source>
</evidence>
<proteinExistence type="predicted"/>
<keyword evidence="2" id="KW-0813">Transport</keyword>
<keyword evidence="6" id="KW-0406">Ion transport</keyword>
<dbReference type="PANTHER" id="PTHR10110:SF187">
    <property type="entry name" value="SODIUM_HYDROGEN EXCHANGER"/>
    <property type="match status" value="1"/>
</dbReference>
<evidence type="ECO:0000313" key="13">
    <source>
        <dbReference type="Proteomes" id="UP000247702"/>
    </source>
</evidence>
<dbReference type="InterPro" id="IPR004709">
    <property type="entry name" value="NaH_exchanger"/>
</dbReference>
<evidence type="ECO:0000259" key="11">
    <source>
        <dbReference type="Pfam" id="PF00999"/>
    </source>
</evidence>
<feature type="domain" description="Cation/H+ exchanger transmembrane" evidence="11">
    <location>
        <begin position="25"/>
        <end position="227"/>
    </location>
</feature>
<accession>A0A2Z6R857</accession>
<keyword evidence="8" id="KW-0739">Sodium transport</keyword>
<dbReference type="PANTHER" id="PTHR10110">
    <property type="entry name" value="SODIUM/HYDROGEN EXCHANGER"/>
    <property type="match status" value="1"/>
</dbReference>
<evidence type="ECO:0000256" key="1">
    <source>
        <dbReference type="ARBA" id="ARBA00004141"/>
    </source>
</evidence>
<comment type="subcellular location">
    <subcellularLocation>
        <location evidence="1">Membrane</location>
        <topology evidence="1">Multi-pass membrane protein</topology>
    </subcellularLocation>
</comment>
<keyword evidence="7 10" id="KW-0472">Membrane</keyword>
<evidence type="ECO:0000256" key="2">
    <source>
        <dbReference type="ARBA" id="ARBA00022448"/>
    </source>
</evidence>
<dbReference type="GO" id="GO:0015385">
    <property type="term" value="F:sodium:proton antiporter activity"/>
    <property type="evidence" value="ECO:0007669"/>
    <property type="project" value="InterPro"/>
</dbReference>
<feature type="region of interest" description="Disordered" evidence="9">
    <location>
        <begin position="409"/>
        <end position="494"/>
    </location>
</feature>
<gene>
    <name evidence="12" type="ORF">RclHR1_02120003</name>
</gene>
<dbReference type="GO" id="GO:0015386">
    <property type="term" value="F:potassium:proton antiporter activity"/>
    <property type="evidence" value="ECO:0007669"/>
    <property type="project" value="TreeGrafter"/>
</dbReference>
<dbReference type="EMBL" id="BEXD01001247">
    <property type="protein sequence ID" value="GBB93151.1"/>
    <property type="molecule type" value="Genomic_DNA"/>
</dbReference>
<keyword evidence="5" id="KW-0915">Sodium</keyword>
<feature type="transmembrane region" description="Helical" evidence="10">
    <location>
        <begin position="171"/>
        <end position="188"/>
    </location>
</feature>
<dbReference type="AlphaFoldDB" id="A0A2Z6R857"/>
<keyword evidence="13" id="KW-1185">Reference proteome</keyword>
<feature type="transmembrane region" description="Helical" evidence="10">
    <location>
        <begin position="268"/>
        <end position="287"/>
    </location>
</feature>
<evidence type="ECO:0000256" key="3">
    <source>
        <dbReference type="ARBA" id="ARBA00022692"/>
    </source>
</evidence>
<name>A0A2Z6R857_9GLOM</name>
<dbReference type="GO" id="GO:0007035">
    <property type="term" value="P:vacuolar acidification"/>
    <property type="evidence" value="ECO:0007669"/>
    <property type="project" value="TreeGrafter"/>
</dbReference>
<dbReference type="GO" id="GO:0005770">
    <property type="term" value="C:late endosome"/>
    <property type="evidence" value="ECO:0007669"/>
    <property type="project" value="TreeGrafter"/>
</dbReference>
<feature type="transmembrane region" description="Helical" evidence="10">
    <location>
        <begin position="75"/>
        <end position="92"/>
    </location>
</feature>
<evidence type="ECO:0000256" key="7">
    <source>
        <dbReference type="ARBA" id="ARBA00023136"/>
    </source>
</evidence>
<dbReference type="Gene3D" id="6.10.140.1330">
    <property type="match status" value="1"/>
</dbReference>
<dbReference type="GO" id="GO:0005769">
    <property type="term" value="C:early endosome"/>
    <property type="evidence" value="ECO:0007669"/>
    <property type="project" value="TreeGrafter"/>
</dbReference>
<feature type="transmembrane region" description="Helical" evidence="10">
    <location>
        <begin position="104"/>
        <end position="128"/>
    </location>
</feature>
<reference evidence="12 13" key="1">
    <citation type="submission" date="2017-11" db="EMBL/GenBank/DDBJ databases">
        <title>The genome of Rhizophagus clarus HR1 reveals common genetic basis of auxotrophy among arbuscular mycorrhizal fungi.</title>
        <authorList>
            <person name="Kobayashi Y."/>
        </authorList>
    </citation>
    <scope>NUCLEOTIDE SEQUENCE [LARGE SCALE GENOMIC DNA]</scope>
    <source>
        <strain evidence="12 13">HR1</strain>
    </source>
</reference>
<dbReference type="PRINTS" id="PR01084">
    <property type="entry name" value="NAHEXCHNGR"/>
</dbReference>
<feature type="domain" description="Cation/H+ exchanger transmembrane" evidence="11">
    <location>
        <begin position="236"/>
        <end position="294"/>
    </location>
</feature>
<feature type="transmembrane region" description="Helical" evidence="10">
    <location>
        <begin position="12"/>
        <end position="34"/>
    </location>
</feature>
<feature type="region of interest" description="Disordered" evidence="9">
    <location>
        <begin position="341"/>
        <end position="365"/>
    </location>
</feature>
<feature type="transmembrane region" description="Helical" evidence="10">
    <location>
        <begin position="46"/>
        <end position="63"/>
    </location>
</feature>
<keyword evidence="3 10" id="KW-0812">Transmembrane</keyword>
<evidence type="ECO:0000256" key="4">
    <source>
        <dbReference type="ARBA" id="ARBA00022989"/>
    </source>
</evidence>
<feature type="compositionally biased region" description="Polar residues" evidence="9">
    <location>
        <begin position="349"/>
        <end position="365"/>
    </location>
</feature>
<feature type="compositionally biased region" description="Polar residues" evidence="9">
    <location>
        <begin position="435"/>
        <end position="451"/>
    </location>
</feature>
<sequence length="531" mass="60363">MEKPPVEEEELYSSWALLIITSLIILSLFSSYYLQRKRIRALHETVISIFAGMIVGLIIRMSPGSMIQDMVTFNYTYFFNLLLPPIILNTGYEMKKGNFFKNLGTILTFAFLGTFISALVIGILVWIISAIGIDSMSLSFLDSMIFGSVLSATDPVTVLTIFQSLKVDPKLYSIVFGEIIYTNLISLVRTLKKYRGQDFHFSNITHGIFIFFLNFGASLVIGVLIGVSNGASKSEPIPFKYSVMLFWAGLRGAVAFALAAGLEGERANAMRTAVLVVVVLSVIVFGGTTSRVLEIMKIQTGVEEDDNDSDDKEDDYNKYYTDEYDNEVHYEERYCDIVRKDNGHRRTDSQGSFVSDSGNSNGNSEVRIRLQQTTARNKISKKHWFTSFDDKYLKPLFIRNDRDFRQLNYRSSHNRGDHERRHEGNDDDLRRLISESPSLRNSIRNNNSTSYRVVDDRTEPTNNKNKKISTKDFIENSSSSTQQQTLDDNPGDTTNLKFQSFPDLNNLLIDDSQNNDNDENLLDLKELQNNK</sequence>
<keyword evidence="4 10" id="KW-1133">Transmembrane helix</keyword>
<evidence type="ECO:0000313" key="12">
    <source>
        <dbReference type="EMBL" id="GBB93151.1"/>
    </source>
</evidence>
<protein>
    <recommendedName>
        <fullName evidence="11">Cation/H+ exchanger transmembrane domain-containing protein</fullName>
    </recommendedName>
</protein>
<feature type="transmembrane region" description="Helical" evidence="10">
    <location>
        <begin position="208"/>
        <end position="227"/>
    </location>
</feature>
<feature type="compositionally biased region" description="Basic and acidic residues" evidence="9">
    <location>
        <begin position="414"/>
        <end position="433"/>
    </location>
</feature>
<dbReference type="InterPro" id="IPR006153">
    <property type="entry name" value="Cation/H_exchanger_TM"/>
</dbReference>
<feature type="transmembrane region" description="Helical" evidence="10">
    <location>
        <begin position="239"/>
        <end position="262"/>
    </location>
</feature>
<dbReference type="Pfam" id="PF00999">
    <property type="entry name" value="Na_H_Exchanger"/>
    <property type="match status" value="2"/>
</dbReference>
<evidence type="ECO:0000256" key="9">
    <source>
        <dbReference type="SAM" id="MobiDB-lite"/>
    </source>
</evidence>
<dbReference type="Proteomes" id="UP000247702">
    <property type="component" value="Unassembled WGS sequence"/>
</dbReference>
<evidence type="ECO:0000256" key="8">
    <source>
        <dbReference type="ARBA" id="ARBA00023201"/>
    </source>
</evidence>
<dbReference type="GO" id="GO:0000329">
    <property type="term" value="C:fungal-type vacuole membrane"/>
    <property type="evidence" value="ECO:0007669"/>
    <property type="project" value="TreeGrafter"/>
</dbReference>
<dbReference type="InterPro" id="IPR018422">
    <property type="entry name" value="Cation/H_exchanger_CPA1"/>
</dbReference>
<comment type="caution">
    <text evidence="12">The sequence shown here is derived from an EMBL/GenBank/DDBJ whole genome shotgun (WGS) entry which is preliminary data.</text>
</comment>
<dbReference type="STRING" id="94130.A0A2Z6R857"/>
<organism evidence="12 13">
    <name type="scientific">Rhizophagus clarus</name>
    <dbReference type="NCBI Taxonomy" id="94130"/>
    <lineage>
        <taxon>Eukaryota</taxon>
        <taxon>Fungi</taxon>
        <taxon>Fungi incertae sedis</taxon>
        <taxon>Mucoromycota</taxon>
        <taxon>Glomeromycotina</taxon>
        <taxon>Glomeromycetes</taxon>
        <taxon>Glomerales</taxon>
        <taxon>Glomeraceae</taxon>
        <taxon>Rhizophagus</taxon>
    </lineage>
</organism>